<accession>X0XJR3</accession>
<feature type="non-terminal residue" evidence="5">
    <location>
        <position position="209"/>
    </location>
</feature>
<evidence type="ECO:0000256" key="1">
    <source>
        <dbReference type="ARBA" id="ARBA00001947"/>
    </source>
</evidence>
<dbReference type="PANTHER" id="PTHR21256:SF2">
    <property type="entry name" value="HISTIDINE BIOSYNTHESIS TRIFUNCTIONAL PROTEIN"/>
    <property type="match status" value="1"/>
</dbReference>
<dbReference type="GO" id="GO:0051287">
    <property type="term" value="F:NAD binding"/>
    <property type="evidence" value="ECO:0007669"/>
    <property type="project" value="InterPro"/>
</dbReference>
<name>X0XJR3_9ZZZZ</name>
<dbReference type="SUPFAM" id="SSF53720">
    <property type="entry name" value="ALDH-like"/>
    <property type="match status" value="1"/>
</dbReference>
<dbReference type="GO" id="GO:0000105">
    <property type="term" value="P:L-histidine biosynthetic process"/>
    <property type="evidence" value="ECO:0007669"/>
    <property type="project" value="UniProtKB-ARBA"/>
</dbReference>
<comment type="caution">
    <text evidence="5">The sequence shown here is derived from an EMBL/GenBank/DDBJ whole genome shotgun (WGS) entry which is preliminary data.</text>
</comment>
<gene>
    <name evidence="5" type="ORF">S01H1_78094</name>
</gene>
<dbReference type="GO" id="GO:0046872">
    <property type="term" value="F:metal ion binding"/>
    <property type="evidence" value="ECO:0007669"/>
    <property type="project" value="UniProtKB-KW"/>
</dbReference>
<dbReference type="NCBIfam" id="TIGR00069">
    <property type="entry name" value="hisD"/>
    <property type="match status" value="1"/>
</dbReference>
<dbReference type="PANTHER" id="PTHR21256">
    <property type="entry name" value="HISTIDINOL DEHYDROGENASE HDH"/>
    <property type="match status" value="1"/>
</dbReference>
<dbReference type="InterPro" id="IPR016161">
    <property type="entry name" value="Ald_DH/histidinol_DH"/>
</dbReference>
<dbReference type="InterPro" id="IPR001692">
    <property type="entry name" value="Histidinol_DH_CS"/>
</dbReference>
<dbReference type="InterPro" id="IPR012131">
    <property type="entry name" value="Hstdl_DH"/>
</dbReference>
<dbReference type="GO" id="GO:0004399">
    <property type="term" value="F:histidinol dehydrogenase activity"/>
    <property type="evidence" value="ECO:0007669"/>
    <property type="project" value="TreeGrafter"/>
</dbReference>
<comment type="cofactor">
    <cofactor evidence="1">
        <name>Zn(2+)</name>
        <dbReference type="ChEBI" id="CHEBI:29105"/>
    </cofactor>
</comment>
<keyword evidence="3" id="KW-0862">Zinc</keyword>
<evidence type="ECO:0000313" key="5">
    <source>
        <dbReference type="EMBL" id="GAG43415.1"/>
    </source>
</evidence>
<evidence type="ECO:0000256" key="2">
    <source>
        <dbReference type="ARBA" id="ARBA00022723"/>
    </source>
</evidence>
<dbReference type="Gene3D" id="3.40.50.1980">
    <property type="entry name" value="Nitrogenase molybdenum iron protein domain"/>
    <property type="match status" value="1"/>
</dbReference>
<dbReference type="GO" id="GO:0005829">
    <property type="term" value="C:cytosol"/>
    <property type="evidence" value="ECO:0007669"/>
    <property type="project" value="TreeGrafter"/>
</dbReference>
<evidence type="ECO:0008006" key="6">
    <source>
        <dbReference type="Google" id="ProtNLM"/>
    </source>
</evidence>
<dbReference type="Pfam" id="PF00815">
    <property type="entry name" value="Histidinol_dh"/>
    <property type="match status" value="1"/>
</dbReference>
<evidence type="ECO:0000256" key="4">
    <source>
        <dbReference type="ARBA" id="ARBA00023002"/>
    </source>
</evidence>
<protein>
    <recommendedName>
        <fullName evidence="6">Histidinol dehydrogenase</fullName>
    </recommendedName>
</protein>
<keyword evidence="4" id="KW-0560">Oxidoreductase</keyword>
<proteinExistence type="predicted"/>
<organism evidence="5">
    <name type="scientific">marine sediment metagenome</name>
    <dbReference type="NCBI Taxonomy" id="412755"/>
    <lineage>
        <taxon>unclassified sequences</taxon>
        <taxon>metagenomes</taxon>
        <taxon>ecological metagenomes</taxon>
    </lineage>
</organism>
<dbReference type="AlphaFoldDB" id="X0XJR3"/>
<reference evidence="5" key="1">
    <citation type="journal article" date="2014" name="Front. Microbiol.">
        <title>High frequency of phylogenetically diverse reductive dehalogenase-homologous genes in deep subseafloor sedimentary metagenomes.</title>
        <authorList>
            <person name="Kawai M."/>
            <person name="Futagami T."/>
            <person name="Toyoda A."/>
            <person name="Takaki Y."/>
            <person name="Nishi S."/>
            <person name="Hori S."/>
            <person name="Arai W."/>
            <person name="Tsubouchi T."/>
            <person name="Morono Y."/>
            <person name="Uchiyama I."/>
            <person name="Ito T."/>
            <person name="Fujiyama A."/>
            <person name="Inagaki F."/>
            <person name="Takami H."/>
        </authorList>
    </citation>
    <scope>NUCLEOTIDE SEQUENCE</scope>
    <source>
        <strain evidence="5">Expedition CK06-06</strain>
    </source>
</reference>
<dbReference type="EMBL" id="BARS01052538">
    <property type="protein sequence ID" value="GAG43415.1"/>
    <property type="molecule type" value="Genomic_DNA"/>
</dbReference>
<dbReference type="PRINTS" id="PR00083">
    <property type="entry name" value="HOLDHDRGNASE"/>
</dbReference>
<sequence length="209" mass="22543">MTAVPAQVAGVKEIVVVSPPRYRGSIHPVILAVCEELGIDEVYRIGGAQAVAALAFGTQTIDPVDKIVGPGNQWVQMAKRKVFGVVNIDSIAGPSEVLIIANDKANPAWVAADMLSQAEHAPGSAVLFTDSQNFAQRTLEVLKERVNELSRKEDTIKCLLKFGAIIVFEDFDGVITQANFFAAEHLEIQCGDESKRIADRIKNAGAIFI</sequence>
<dbReference type="FunFam" id="3.40.50.1980:FF:000001">
    <property type="entry name" value="Histidinol dehydrogenase"/>
    <property type="match status" value="1"/>
</dbReference>
<evidence type="ECO:0000256" key="3">
    <source>
        <dbReference type="ARBA" id="ARBA00022833"/>
    </source>
</evidence>
<dbReference type="PROSITE" id="PS00611">
    <property type="entry name" value="HISOL_DEHYDROGENASE"/>
    <property type="match status" value="1"/>
</dbReference>
<keyword evidence="2" id="KW-0479">Metal-binding</keyword>